<comment type="subcellular location">
    <subcellularLocation>
        <location evidence="3">Cytoplasm</location>
    </subcellularLocation>
</comment>
<gene>
    <name evidence="3 5" type="primary">coaE</name>
    <name evidence="5" type="ORF">O4U47_13640</name>
</gene>
<evidence type="ECO:0000313" key="5">
    <source>
        <dbReference type="EMBL" id="MDA2805558.1"/>
    </source>
</evidence>
<keyword evidence="3" id="KW-0173">Coenzyme A biosynthesis</keyword>
<feature type="binding site" evidence="3">
    <location>
        <begin position="11"/>
        <end position="16"/>
    </location>
    <ligand>
        <name>ATP</name>
        <dbReference type="ChEBI" id="CHEBI:30616"/>
    </ligand>
</feature>
<evidence type="ECO:0000256" key="3">
    <source>
        <dbReference type="HAMAP-Rule" id="MF_00376"/>
    </source>
</evidence>
<evidence type="ECO:0000256" key="1">
    <source>
        <dbReference type="ARBA" id="ARBA00022741"/>
    </source>
</evidence>
<comment type="similarity">
    <text evidence="3">Belongs to the CoaE family.</text>
</comment>
<evidence type="ECO:0000256" key="4">
    <source>
        <dbReference type="NCBIfam" id="TIGR00152"/>
    </source>
</evidence>
<keyword evidence="3 5" id="KW-0418">Kinase</keyword>
<keyword evidence="1 3" id="KW-0547">Nucleotide-binding</keyword>
<dbReference type="Pfam" id="PF01121">
    <property type="entry name" value="CoaE"/>
    <property type="match status" value="1"/>
</dbReference>
<organism evidence="5 6">
    <name type="scientific">Nocardiopsis suaedae</name>
    <dbReference type="NCBI Taxonomy" id="3018444"/>
    <lineage>
        <taxon>Bacteria</taxon>
        <taxon>Bacillati</taxon>
        <taxon>Actinomycetota</taxon>
        <taxon>Actinomycetes</taxon>
        <taxon>Streptosporangiales</taxon>
        <taxon>Nocardiopsidaceae</taxon>
        <taxon>Nocardiopsis</taxon>
    </lineage>
</organism>
<name>A0ABT4TLI4_9ACTN</name>
<dbReference type="EC" id="2.7.1.24" evidence="3 4"/>
<evidence type="ECO:0000313" key="6">
    <source>
        <dbReference type="Proteomes" id="UP001165685"/>
    </source>
</evidence>
<accession>A0ABT4TLI4</accession>
<comment type="function">
    <text evidence="3">Catalyzes the phosphorylation of the 3'-hydroxyl group of dephosphocoenzyme A to form coenzyme A.</text>
</comment>
<dbReference type="InterPro" id="IPR001977">
    <property type="entry name" value="Depp_CoAkinase"/>
</dbReference>
<dbReference type="RefSeq" id="WP_270678211.1">
    <property type="nucleotide sequence ID" value="NZ_JAQFWP010000022.1"/>
</dbReference>
<protein>
    <recommendedName>
        <fullName evidence="3 4">Dephospho-CoA kinase</fullName>
        <ecNumber evidence="3 4">2.7.1.24</ecNumber>
    </recommendedName>
    <alternativeName>
        <fullName evidence="3">Dephosphocoenzyme A kinase</fullName>
    </alternativeName>
</protein>
<dbReference type="SUPFAM" id="SSF52540">
    <property type="entry name" value="P-loop containing nucleoside triphosphate hydrolases"/>
    <property type="match status" value="1"/>
</dbReference>
<evidence type="ECO:0000256" key="2">
    <source>
        <dbReference type="ARBA" id="ARBA00022840"/>
    </source>
</evidence>
<keyword evidence="6" id="KW-1185">Reference proteome</keyword>
<comment type="pathway">
    <text evidence="3">Cofactor biosynthesis; coenzyme A biosynthesis; CoA from (R)-pantothenate: step 5/5.</text>
</comment>
<dbReference type="PROSITE" id="PS51219">
    <property type="entry name" value="DPCK"/>
    <property type="match status" value="1"/>
</dbReference>
<dbReference type="InterPro" id="IPR027417">
    <property type="entry name" value="P-loop_NTPase"/>
</dbReference>
<dbReference type="NCBIfam" id="NF002879">
    <property type="entry name" value="PRK03333.1"/>
    <property type="match status" value="1"/>
</dbReference>
<reference evidence="5" key="1">
    <citation type="submission" date="2023-01" db="EMBL/GenBank/DDBJ databases">
        <title>Draft genome sequence of Nocardiopsis sp. LSu2-4 isolated from halophytes.</title>
        <authorList>
            <person name="Duangmal K."/>
            <person name="Chantavorakit T."/>
        </authorList>
    </citation>
    <scope>NUCLEOTIDE SEQUENCE</scope>
    <source>
        <strain evidence="5">LSu2-4</strain>
    </source>
</reference>
<dbReference type="HAMAP" id="MF_00376">
    <property type="entry name" value="Dephospho_CoA_kinase"/>
    <property type="match status" value="1"/>
</dbReference>
<keyword evidence="3" id="KW-0963">Cytoplasm</keyword>
<keyword evidence="3 5" id="KW-0808">Transferase</keyword>
<keyword evidence="2 3" id="KW-0067">ATP-binding</keyword>
<dbReference type="Gene3D" id="3.40.50.300">
    <property type="entry name" value="P-loop containing nucleotide triphosphate hydrolases"/>
    <property type="match status" value="1"/>
</dbReference>
<comment type="catalytic activity">
    <reaction evidence="3">
        <text>3'-dephospho-CoA + ATP = ADP + CoA + H(+)</text>
        <dbReference type="Rhea" id="RHEA:18245"/>
        <dbReference type="ChEBI" id="CHEBI:15378"/>
        <dbReference type="ChEBI" id="CHEBI:30616"/>
        <dbReference type="ChEBI" id="CHEBI:57287"/>
        <dbReference type="ChEBI" id="CHEBI:57328"/>
        <dbReference type="ChEBI" id="CHEBI:456216"/>
        <dbReference type="EC" id="2.7.1.24"/>
    </reaction>
</comment>
<dbReference type="GO" id="GO:0004140">
    <property type="term" value="F:dephospho-CoA kinase activity"/>
    <property type="evidence" value="ECO:0007669"/>
    <property type="project" value="UniProtKB-EC"/>
</dbReference>
<dbReference type="NCBIfam" id="TIGR00152">
    <property type="entry name" value="dephospho-CoA kinase"/>
    <property type="match status" value="1"/>
</dbReference>
<dbReference type="EMBL" id="JAQFWP010000022">
    <property type="protein sequence ID" value="MDA2805558.1"/>
    <property type="molecule type" value="Genomic_DNA"/>
</dbReference>
<proteinExistence type="inferred from homology"/>
<dbReference type="Proteomes" id="UP001165685">
    <property type="component" value="Unassembled WGS sequence"/>
</dbReference>
<dbReference type="PANTHER" id="PTHR10695:SF46">
    <property type="entry name" value="BIFUNCTIONAL COENZYME A SYNTHASE-RELATED"/>
    <property type="match status" value="1"/>
</dbReference>
<comment type="caution">
    <text evidence="5">The sequence shown here is derived from an EMBL/GenBank/DDBJ whole genome shotgun (WGS) entry which is preliminary data.</text>
</comment>
<dbReference type="CDD" id="cd02022">
    <property type="entry name" value="DPCK"/>
    <property type="match status" value="1"/>
</dbReference>
<dbReference type="PANTHER" id="PTHR10695">
    <property type="entry name" value="DEPHOSPHO-COA KINASE-RELATED"/>
    <property type="match status" value="1"/>
</dbReference>
<sequence length="200" mass="21218">MLRVGLTGGIGSGKSEVARRLAASGALVIDADAIAREVVEPGTPGLAEVVAEFGAGVLDADGRLDRPRLGAIVFSDTAKLERLNGIVHPRVAERTEELMARAPGDAVVVYDVPLLVENGLQGMYDLVVVVDAPEEVRVRRLVEDRGMPEEQARARIAAQASREERLAAADIVVDNAGPIGDLDARVAEVDKELRARADRA</sequence>